<keyword evidence="5" id="KW-1185">Reference proteome</keyword>
<feature type="domain" description="Soluble ligand binding" evidence="3">
    <location>
        <begin position="93"/>
        <end position="147"/>
    </location>
</feature>
<evidence type="ECO:0000256" key="1">
    <source>
        <dbReference type="ARBA" id="ARBA00022729"/>
    </source>
</evidence>
<evidence type="ECO:0000259" key="3">
    <source>
        <dbReference type="Pfam" id="PF10531"/>
    </source>
</evidence>
<dbReference type="EMBL" id="QFFF01000001">
    <property type="protein sequence ID" value="PWG03830.1"/>
    <property type="molecule type" value="Genomic_DNA"/>
</dbReference>
<reference evidence="4 5" key="1">
    <citation type="submission" date="2018-05" db="EMBL/GenBank/DDBJ databases">
        <title>Genome of Sphingosinicella humi QZX222.</title>
        <authorList>
            <person name="Qiao Z."/>
            <person name="Wang G."/>
        </authorList>
    </citation>
    <scope>NUCLEOTIDE SEQUENCE [LARGE SCALE GENOMIC DNA]</scope>
    <source>
        <strain evidence="4 5">QZX222</strain>
    </source>
</reference>
<evidence type="ECO:0000259" key="2">
    <source>
        <dbReference type="Pfam" id="PF02563"/>
    </source>
</evidence>
<dbReference type="PANTHER" id="PTHR33619:SF3">
    <property type="entry name" value="POLYSACCHARIDE EXPORT PROTEIN GFCE-RELATED"/>
    <property type="match status" value="1"/>
</dbReference>
<organism evidence="4 5">
    <name type="scientific">Allosphingosinicella humi</name>
    <dbReference type="NCBI Taxonomy" id="2068657"/>
    <lineage>
        <taxon>Bacteria</taxon>
        <taxon>Pseudomonadati</taxon>
        <taxon>Pseudomonadota</taxon>
        <taxon>Alphaproteobacteria</taxon>
        <taxon>Sphingomonadales</taxon>
        <taxon>Sphingomonadaceae</taxon>
        <taxon>Allosphingosinicella</taxon>
    </lineage>
</organism>
<dbReference type="AlphaFoldDB" id="A0A2U2J669"/>
<accession>A0A2U2J669</accession>
<dbReference type="PANTHER" id="PTHR33619">
    <property type="entry name" value="POLYSACCHARIDE EXPORT PROTEIN GFCE-RELATED"/>
    <property type="match status" value="1"/>
</dbReference>
<proteinExistence type="predicted"/>
<dbReference type="InterPro" id="IPR003715">
    <property type="entry name" value="Poly_export_N"/>
</dbReference>
<protein>
    <submittedName>
        <fullName evidence="4">Transposase</fullName>
    </submittedName>
</protein>
<comment type="caution">
    <text evidence="4">The sequence shown here is derived from an EMBL/GenBank/DDBJ whole genome shotgun (WGS) entry which is preliminary data.</text>
</comment>
<evidence type="ECO:0000313" key="5">
    <source>
        <dbReference type="Proteomes" id="UP000245916"/>
    </source>
</evidence>
<evidence type="ECO:0000313" key="4">
    <source>
        <dbReference type="EMBL" id="PWG03830.1"/>
    </source>
</evidence>
<keyword evidence="1" id="KW-0732">Signal</keyword>
<dbReference type="InterPro" id="IPR049712">
    <property type="entry name" value="Poly_export"/>
</dbReference>
<gene>
    <name evidence="4" type="ORF">DF286_03920</name>
</gene>
<dbReference type="Gene3D" id="3.30.1950.10">
    <property type="entry name" value="wza like domain"/>
    <property type="match status" value="1"/>
</dbReference>
<dbReference type="InterPro" id="IPR019554">
    <property type="entry name" value="Soluble_ligand-bd"/>
</dbReference>
<dbReference type="Pfam" id="PF10531">
    <property type="entry name" value="SLBB"/>
    <property type="match status" value="1"/>
</dbReference>
<sequence>MPPPHGTDPALEARPYLIGPFDKLQVNVFGVKELTGEVQVDGSGRIALPLAGSVEAAGQTPAQVADEIARRLRGGYVRDPQVAVNLSESVSHVFTVEGEVEKPGAYPAVGKMTLLRAIARAEGTTDFAGLDDVIIFRTVGGERMAGVYNLAAIRRGNYDDPEVYADDLIVVGESPTRKIFRDVLQVAPAVVTPLVYILTR</sequence>
<dbReference type="Proteomes" id="UP000245916">
    <property type="component" value="Unassembled WGS sequence"/>
</dbReference>
<feature type="domain" description="Polysaccharide export protein N-terminal" evidence="2">
    <location>
        <begin position="13"/>
        <end position="86"/>
    </location>
</feature>
<dbReference type="Pfam" id="PF02563">
    <property type="entry name" value="Poly_export"/>
    <property type="match status" value="1"/>
</dbReference>
<dbReference type="GO" id="GO:0015159">
    <property type="term" value="F:polysaccharide transmembrane transporter activity"/>
    <property type="evidence" value="ECO:0007669"/>
    <property type="project" value="InterPro"/>
</dbReference>
<name>A0A2U2J669_9SPHN</name>